<organism evidence="1 2">
    <name type="scientific">Pseudomonas syringae pv. aptata</name>
    <dbReference type="NCBI Taxonomy" id="83167"/>
    <lineage>
        <taxon>Bacteria</taxon>
        <taxon>Pseudomonadati</taxon>
        <taxon>Pseudomonadota</taxon>
        <taxon>Gammaproteobacteria</taxon>
        <taxon>Pseudomonadales</taxon>
        <taxon>Pseudomonadaceae</taxon>
        <taxon>Pseudomonas</taxon>
        <taxon>Pseudomonas syringae</taxon>
    </lineage>
</organism>
<evidence type="ECO:0000313" key="1">
    <source>
        <dbReference type="EMBL" id="RMU73741.1"/>
    </source>
</evidence>
<evidence type="ECO:0000313" key="2">
    <source>
        <dbReference type="Proteomes" id="UP000274315"/>
    </source>
</evidence>
<protein>
    <submittedName>
        <fullName evidence="1">Uncharacterized protein</fullName>
    </submittedName>
</protein>
<accession>A0A3M5WSX8</accession>
<sequence length="151" mass="16984">MQIKQAFWVGGVDKQLERFCAQMDRPLLEIALRVTHLLQQCVTGWQVLLKVLTRTAQIDLAPPFVAIFPGLQGLVGGRAAVTHFNRFAHVQALEHVRHQQKIAGNVTAADLRFLKDALLEVSFELAQILVSERGIVAHRCRQFLRFAFSAT</sequence>
<dbReference type="Proteomes" id="UP000274315">
    <property type="component" value="Unassembled WGS sequence"/>
</dbReference>
<dbReference type="AlphaFoldDB" id="A0A3M5WSX8"/>
<dbReference type="EMBL" id="RBUF01000316">
    <property type="protein sequence ID" value="RMU73741.1"/>
    <property type="molecule type" value="Genomic_DNA"/>
</dbReference>
<comment type="caution">
    <text evidence="1">The sequence shown here is derived from an EMBL/GenBank/DDBJ whole genome shotgun (WGS) entry which is preliminary data.</text>
</comment>
<reference evidence="1 2" key="1">
    <citation type="submission" date="2018-08" db="EMBL/GenBank/DDBJ databases">
        <title>Recombination of ecologically and evolutionarily significant loci maintains genetic cohesion in the Pseudomonas syringae species complex.</title>
        <authorList>
            <person name="Dillon M."/>
            <person name="Thakur S."/>
            <person name="Almeida R.N.D."/>
            <person name="Weir B.S."/>
            <person name="Guttman D.S."/>
        </authorList>
    </citation>
    <scope>NUCLEOTIDE SEQUENCE [LARGE SCALE GENOMIC DNA]</scope>
    <source>
        <strain evidence="1 2">ICMP 11935</strain>
    </source>
</reference>
<gene>
    <name evidence="1" type="ORF">ALP24_200146</name>
</gene>
<proteinExistence type="predicted"/>
<name>A0A3M5WSX8_PSEAP</name>